<dbReference type="Gene3D" id="3.40.630.30">
    <property type="match status" value="1"/>
</dbReference>
<evidence type="ECO:0000313" key="2">
    <source>
        <dbReference type="EMBL" id="KJV07771.1"/>
    </source>
</evidence>
<gene>
    <name evidence="2" type="ORF">VZ95_19795</name>
</gene>
<proteinExistence type="predicted"/>
<feature type="compositionally biased region" description="Basic and acidic residues" evidence="1">
    <location>
        <begin position="169"/>
        <end position="178"/>
    </location>
</feature>
<dbReference type="EMBL" id="LAJY01000791">
    <property type="protein sequence ID" value="KJV07771.1"/>
    <property type="molecule type" value="Genomic_DNA"/>
</dbReference>
<dbReference type="AlphaFoldDB" id="A0A0F3IM09"/>
<evidence type="ECO:0008006" key="4">
    <source>
        <dbReference type="Google" id="ProtNLM"/>
    </source>
</evidence>
<name>A0A0F3IM09_9PROT</name>
<organism evidence="2 3">
    <name type="scientific">Elstera litoralis</name>
    <dbReference type="NCBI Taxonomy" id="552518"/>
    <lineage>
        <taxon>Bacteria</taxon>
        <taxon>Pseudomonadati</taxon>
        <taxon>Pseudomonadota</taxon>
        <taxon>Alphaproteobacteria</taxon>
        <taxon>Rhodospirillales</taxon>
        <taxon>Rhodospirillaceae</taxon>
        <taxon>Elstera</taxon>
    </lineage>
</organism>
<feature type="region of interest" description="Disordered" evidence="1">
    <location>
        <begin position="126"/>
        <end position="193"/>
    </location>
</feature>
<accession>A0A0F3IM09</accession>
<comment type="caution">
    <text evidence="2">The sequence shown here is derived from an EMBL/GenBank/DDBJ whole genome shotgun (WGS) entry which is preliminary data.</text>
</comment>
<feature type="non-terminal residue" evidence="2">
    <location>
        <position position="284"/>
    </location>
</feature>
<feature type="compositionally biased region" description="Pro residues" evidence="1">
    <location>
        <begin position="131"/>
        <end position="144"/>
    </location>
</feature>
<keyword evidence="3" id="KW-1185">Reference proteome</keyword>
<feature type="region of interest" description="Disordered" evidence="1">
    <location>
        <begin position="227"/>
        <end position="258"/>
    </location>
</feature>
<evidence type="ECO:0000256" key="1">
    <source>
        <dbReference type="SAM" id="MobiDB-lite"/>
    </source>
</evidence>
<sequence length="284" mass="30636">MMMYVDETLQGKGIGKKFLLSLLSEPMKDSPIICSTTQTASNRMMKMLSSIGFEKKAENSDGIYWEKQNTAPASVAAASGASPPSLPTGRSPILRVALPITFDGEIQPPTEPVGERQLAAPAGFKKYASPAAPPPIIEHAPPPQFENAQGDNSDLRAVAEPAEPPPSPLKEKREETGRTHTASAPEENRIELEDKIGNNLGVVEESVASIQEASPVITLDDEADTLAHSISPASTDVLPQPPRDFSAKRPLPPLTSKREQAQLLARQLFETLRQSKPETHELPP</sequence>
<dbReference type="Proteomes" id="UP000033774">
    <property type="component" value="Unassembled WGS sequence"/>
</dbReference>
<evidence type="ECO:0000313" key="3">
    <source>
        <dbReference type="Proteomes" id="UP000033774"/>
    </source>
</evidence>
<protein>
    <recommendedName>
        <fullName evidence="4">N-acetyltransferase domain-containing protein</fullName>
    </recommendedName>
</protein>
<reference evidence="2 3" key="1">
    <citation type="submission" date="2015-03" db="EMBL/GenBank/DDBJ databases">
        <title>Draft genome sequence of Elstera litoralis.</title>
        <authorList>
            <person name="Rahalkar M.C."/>
            <person name="Dhakephalkar P.K."/>
            <person name="Pore S.D."/>
            <person name="Arora P."/>
            <person name="Kapse N.G."/>
            <person name="Pandit P.S."/>
        </authorList>
    </citation>
    <scope>NUCLEOTIDE SEQUENCE [LARGE SCALE GENOMIC DNA]</scope>
    <source>
        <strain evidence="2 3">Dia-1</strain>
    </source>
</reference>